<proteinExistence type="predicted"/>
<accession>A0A016TS14</accession>
<name>A0A016TS14_9BILA</name>
<evidence type="ECO:0000313" key="1">
    <source>
        <dbReference type="EMBL" id="EYC05844.1"/>
    </source>
</evidence>
<dbReference type="AlphaFoldDB" id="A0A016TS14"/>
<dbReference type="Proteomes" id="UP000024635">
    <property type="component" value="Unassembled WGS sequence"/>
</dbReference>
<reference evidence="2" key="1">
    <citation type="journal article" date="2015" name="Nat. Genet.">
        <title>The genome and transcriptome of the zoonotic hookworm Ancylostoma ceylanicum identify infection-specific gene families.</title>
        <authorList>
            <person name="Schwarz E.M."/>
            <person name="Hu Y."/>
            <person name="Antoshechkin I."/>
            <person name="Miller M.M."/>
            <person name="Sternberg P.W."/>
            <person name="Aroian R.V."/>
        </authorList>
    </citation>
    <scope>NUCLEOTIDE SEQUENCE</scope>
    <source>
        <strain evidence="2">HY135</strain>
    </source>
</reference>
<sequence length="164" mass="19167">MKRSRNHRSHTTDFIVQYASPRPSTAVLFEATIFGDFYEVFMVNWTKYLLKTVPAIHHSYIINDPIVIAAKTQQETINSILLSTRKEVIVNYAMLLYTLSWIEYMDEKYRGVVKGKDDVCLRITLLRFRETIIANYERRTNGNVRFFKAAPTEIFVSEILFASN</sequence>
<comment type="caution">
    <text evidence="1">The sequence shown here is derived from an EMBL/GenBank/DDBJ whole genome shotgun (WGS) entry which is preliminary data.</text>
</comment>
<dbReference type="Gene3D" id="1.10.1380.10">
    <property type="entry name" value="Neutral endopeptidase , domain2"/>
    <property type="match status" value="1"/>
</dbReference>
<evidence type="ECO:0000313" key="2">
    <source>
        <dbReference type="Proteomes" id="UP000024635"/>
    </source>
</evidence>
<protein>
    <submittedName>
        <fullName evidence="1">Uncharacterized protein</fullName>
    </submittedName>
</protein>
<keyword evidence="2" id="KW-1185">Reference proteome</keyword>
<organism evidence="1 2">
    <name type="scientific">Ancylostoma ceylanicum</name>
    <dbReference type="NCBI Taxonomy" id="53326"/>
    <lineage>
        <taxon>Eukaryota</taxon>
        <taxon>Metazoa</taxon>
        <taxon>Ecdysozoa</taxon>
        <taxon>Nematoda</taxon>
        <taxon>Chromadorea</taxon>
        <taxon>Rhabditida</taxon>
        <taxon>Rhabditina</taxon>
        <taxon>Rhabditomorpha</taxon>
        <taxon>Strongyloidea</taxon>
        <taxon>Ancylostomatidae</taxon>
        <taxon>Ancylostomatinae</taxon>
        <taxon>Ancylostoma</taxon>
    </lineage>
</organism>
<dbReference type="EMBL" id="JARK01001416">
    <property type="protein sequence ID" value="EYC05844.1"/>
    <property type="molecule type" value="Genomic_DNA"/>
</dbReference>
<dbReference type="InterPro" id="IPR042089">
    <property type="entry name" value="Peptidase_M13_dom_2"/>
</dbReference>
<gene>
    <name evidence="1" type="primary">Acey_s0080.g1397</name>
    <name evidence="1" type="ORF">Y032_0080g1397</name>
</gene>